<proteinExistence type="predicted"/>
<keyword evidence="1" id="KW-0472">Membrane</keyword>
<dbReference type="Proteomes" id="UP000017559">
    <property type="component" value="Unassembled WGS sequence"/>
</dbReference>
<name>V2X9M9_MONRO</name>
<sequence length="130" mass="15089">MTDIQTRPFSKNYSGLINQTVIAIGITVLCVGGQEIMKRVRRGKMREKGMGSRESWEFGYLYQGRCWARYPSPPSPRGWPLSWVPRVMKFPEQKINELRGLDAALYIRFLRGCCTCYMPHRASLILTHFQ</sequence>
<evidence type="ECO:0000259" key="2">
    <source>
        <dbReference type="Pfam" id="PF13967"/>
    </source>
</evidence>
<protein>
    <submittedName>
        <fullName evidence="3">Integral membrane protein</fullName>
    </submittedName>
</protein>
<evidence type="ECO:0000313" key="3">
    <source>
        <dbReference type="EMBL" id="ESK90457.1"/>
    </source>
</evidence>
<evidence type="ECO:0000313" key="4">
    <source>
        <dbReference type="Proteomes" id="UP000017559"/>
    </source>
</evidence>
<organism evidence="3 4">
    <name type="scientific">Moniliophthora roreri (strain MCA 2997)</name>
    <name type="common">Cocoa frosty pod rot fungus</name>
    <name type="synonym">Crinipellis roreri</name>
    <dbReference type="NCBI Taxonomy" id="1381753"/>
    <lineage>
        <taxon>Eukaryota</taxon>
        <taxon>Fungi</taxon>
        <taxon>Dikarya</taxon>
        <taxon>Basidiomycota</taxon>
        <taxon>Agaricomycotina</taxon>
        <taxon>Agaricomycetes</taxon>
        <taxon>Agaricomycetidae</taxon>
        <taxon>Agaricales</taxon>
        <taxon>Marasmiineae</taxon>
        <taxon>Marasmiaceae</taxon>
        <taxon>Moniliophthora</taxon>
    </lineage>
</organism>
<dbReference type="STRING" id="1381753.V2X9M9"/>
<keyword evidence="1" id="KW-1133">Transmembrane helix</keyword>
<reference evidence="3 4" key="1">
    <citation type="journal article" date="2014" name="BMC Genomics">
        <title>Genome and secretome analysis of the hemibiotrophic fungal pathogen, Moniliophthora roreri, which causes frosty pod rot disease of cacao: mechanisms of the biotrophic and necrotrophic phases.</title>
        <authorList>
            <person name="Meinhardt L.W."/>
            <person name="Costa G.G.L."/>
            <person name="Thomazella D.P.T."/>
            <person name="Teixeira P.J.P.L."/>
            <person name="Carazzolle M.F."/>
            <person name="Schuster S.C."/>
            <person name="Carlson J.E."/>
            <person name="Guiltinan M.J."/>
            <person name="Mieczkowski P."/>
            <person name="Farmer A."/>
            <person name="Ramaraj T."/>
            <person name="Crozier J."/>
            <person name="Davis R.E."/>
            <person name="Shao J."/>
            <person name="Melnick R.L."/>
            <person name="Pereira G.A.G."/>
            <person name="Bailey B.A."/>
        </authorList>
    </citation>
    <scope>NUCLEOTIDE SEQUENCE [LARGE SCALE GENOMIC DNA]</scope>
    <source>
        <strain evidence="3 4">MCA 2997</strain>
    </source>
</reference>
<dbReference type="KEGG" id="mrr:Moror_13626"/>
<evidence type="ECO:0000256" key="1">
    <source>
        <dbReference type="SAM" id="Phobius"/>
    </source>
</evidence>
<dbReference type="EMBL" id="AWSO01000440">
    <property type="protein sequence ID" value="ESK90457.1"/>
    <property type="molecule type" value="Genomic_DNA"/>
</dbReference>
<dbReference type="InterPro" id="IPR032880">
    <property type="entry name" value="CSC1/OSCA1-like_N"/>
</dbReference>
<comment type="caution">
    <text evidence="3">The sequence shown here is derived from an EMBL/GenBank/DDBJ whole genome shotgun (WGS) entry which is preliminary data.</text>
</comment>
<dbReference type="HOGENOM" id="CLU_1938696_0_0_1"/>
<keyword evidence="4" id="KW-1185">Reference proteome</keyword>
<dbReference type="AlphaFoldDB" id="V2X9M9"/>
<gene>
    <name evidence="3" type="ORF">Moror_13626</name>
</gene>
<dbReference type="OrthoDB" id="1689567at2759"/>
<keyword evidence="1" id="KW-0812">Transmembrane</keyword>
<accession>V2X9M9</accession>
<dbReference type="Pfam" id="PF13967">
    <property type="entry name" value="RSN1_TM"/>
    <property type="match status" value="1"/>
</dbReference>
<feature type="transmembrane region" description="Helical" evidence="1">
    <location>
        <begin position="16"/>
        <end position="37"/>
    </location>
</feature>
<feature type="domain" description="CSC1/OSCA1-like N-terminal transmembrane" evidence="2">
    <location>
        <begin position="60"/>
        <end position="118"/>
    </location>
</feature>